<protein>
    <submittedName>
        <fullName evidence="1">Uncharacterized protein</fullName>
    </submittedName>
</protein>
<gene>
    <name evidence="1" type="ORF">P5673_017936</name>
</gene>
<comment type="caution">
    <text evidence="1">The sequence shown here is derived from an EMBL/GenBank/DDBJ whole genome shotgun (WGS) entry which is preliminary data.</text>
</comment>
<dbReference type="EMBL" id="JARQWQ010000040">
    <property type="protein sequence ID" value="KAK2559326.1"/>
    <property type="molecule type" value="Genomic_DNA"/>
</dbReference>
<organism evidence="1 2">
    <name type="scientific">Acropora cervicornis</name>
    <name type="common">Staghorn coral</name>
    <dbReference type="NCBI Taxonomy" id="6130"/>
    <lineage>
        <taxon>Eukaryota</taxon>
        <taxon>Metazoa</taxon>
        <taxon>Cnidaria</taxon>
        <taxon>Anthozoa</taxon>
        <taxon>Hexacorallia</taxon>
        <taxon>Scleractinia</taxon>
        <taxon>Astrocoeniina</taxon>
        <taxon>Acroporidae</taxon>
        <taxon>Acropora</taxon>
    </lineage>
</organism>
<keyword evidence="2" id="KW-1185">Reference proteome</keyword>
<reference evidence="1" key="2">
    <citation type="journal article" date="2023" name="Science">
        <title>Genomic signatures of disease resistance in endangered staghorn corals.</title>
        <authorList>
            <person name="Vollmer S.V."/>
            <person name="Selwyn J.D."/>
            <person name="Despard B.A."/>
            <person name="Roesel C.L."/>
        </authorList>
    </citation>
    <scope>NUCLEOTIDE SEQUENCE</scope>
    <source>
        <strain evidence="1">K2</strain>
    </source>
</reference>
<evidence type="ECO:0000313" key="1">
    <source>
        <dbReference type="EMBL" id="KAK2559326.1"/>
    </source>
</evidence>
<dbReference type="AlphaFoldDB" id="A0AAD9QEA1"/>
<sequence>MNRGCKVVAEVLETAWEMEGAQKTLERQQNKSRIEVLEEARVRECVKRCNGQWLSCAPEVLQHNGVEEGYFAGCVYELLEKGHGKYRNIMIVSAASSCGKRFLLNPLNVIYNTFSNPACTSFAWVGAEKAEGQLVHLPASKSHYAKDIVFTGDTPIFATGKNPIVVVKNGLLDEKETEMMNMRWKIFRFRTQIAREKQKELPACGKCFATLILGEEGE</sequence>
<name>A0AAD9QEA1_ACRCE</name>
<accession>A0AAD9QEA1</accession>
<dbReference type="Proteomes" id="UP001249851">
    <property type="component" value="Unassembled WGS sequence"/>
</dbReference>
<proteinExistence type="predicted"/>
<evidence type="ECO:0000313" key="2">
    <source>
        <dbReference type="Proteomes" id="UP001249851"/>
    </source>
</evidence>
<reference evidence="1" key="1">
    <citation type="journal article" date="2023" name="G3 (Bethesda)">
        <title>Whole genome assembly and annotation of the endangered Caribbean coral Acropora cervicornis.</title>
        <authorList>
            <person name="Selwyn J.D."/>
            <person name="Vollmer S.V."/>
        </authorList>
    </citation>
    <scope>NUCLEOTIDE SEQUENCE</scope>
    <source>
        <strain evidence="1">K2</strain>
    </source>
</reference>